<dbReference type="SMART" id="SM00347">
    <property type="entry name" value="HTH_MARR"/>
    <property type="match status" value="1"/>
</dbReference>
<dbReference type="InterPro" id="IPR039422">
    <property type="entry name" value="MarR/SlyA-like"/>
</dbReference>
<dbReference type="GO" id="GO:0003677">
    <property type="term" value="F:DNA binding"/>
    <property type="evidence" value="ECO:0007669"/>
    <property type="project" value="UniProtKB-KW"/>
</dbReference>
<dbReference type="PRINTS" id="PR00598">
    <property type="entry name" value="HTHMARR"/>
</dbReference>
<comment type="caution">
    <text evidence="2">The sequence shown here is derived from an EMBL/GenBank/DDBJ whole genome shotgun (WGS) entry which is preliminary data.</text>
</comment>
<dbReference type="OrthoDB" id="32523at2"/>
<dbReference type="Gene3D" id="1.10.10.10">
    <property type="entry name" value="Winged helix-like DNA-binding domain superfamily/Winged helix DNA-binding domain"/>
    <property type="match status" value="1"/>
</dbReference>
<dbReference type="EMBL" id="SGXC01000002">
    <property type="protein sequence ID" value="RZS80426.1"/>
    <property type="molecule type" value="Genomic_DNA"/>
</dbReference>
<dbReference type="PANTHER" id="PTHR33164:SF104">
    <property type="entry name" value="TRANSCRIPTIONAL REGULATORY PROTEIN"/>
    <property type="match status" value="1"/>
</dbReference>
<dbReference type="Pfam" id="PF12802">
    <property type="entry name" value="MarR_2"/>
    <property type="match status" value="1"/>
</dbReference>
<dbReference type="GO" id="GO:0003700">
    <property type="term" value="F:DNA-binding transcription factor activity"/>
    <property type="evidence" value="ECO:0007669"/>
    <property type="project" value="InterPro"/>
</dbReference>
<dbReference type="Proteomes" id="UP000292445">
    <property type="component" value="Unassembled WGS sequence"/>
</dbReference>
<dbReference type="GO" id="GO:0006950">
    <property type="term" value="P:response to stress"/>
    <property type="evidence" value="ECO:0007669"/>
    <property type="project" value="TreeGrafter"/>
</dbReference>
<sequence>MPPASPPSPRRDSVQQLLDDWKRERPDLDPWPLGIIGRLSRLSTHMVRHAEEWLAPMGLTWETFSLIVTLRRCGPEFALKPSDLIKVSLLTSGAVTNRIDRVQARGLVVREPDPNDRRGVIVRLTPEGKALADEAIARHFEAMAELLRPLGRQEADKLAAMLSTLLFAIEAGD</sequence>
<keyword evidence="3" id="KW-1185">Reference proteome</keyword>
<reference evidence="2 3" key="1">
    <citation type="submission" date="2019-02" db="EMBL/GenBank/DDBJ databases">
        <title>Genomic Encyclopedia of Type Strains, Phase IV (KMG-IV): sequencing the most valuable type-strain genomes for metagenomic binning, comparative biology and taxonomic classification.</title>
        <authorList>
            <person name="Goeker M."/>
        </authorList>
    </citation>
    <scope>NUCLEOTIDE SEQUENCE [LARGE SCALE GENOMIC DNA]</scope>
    <source>
        <strain evidence="2 3">K24</strain>
    </source>
</reference>
<dbReference type="RefSeq" id="WP_130358190.1">
    <property type="nucleotide sequence ID" value="NZ_SGXC01000002.1"/>
</dbReference>
<proteinExistence type="predicted"/>
<gene>
    <name evidence="2" type="ORF">EV675_3026</name>
</gene>
<evidence type="ECO:0000313" key="3">
    <source>
        <dbReference type="Proteomes" id="UP000292445"/>
    </source>
</evidence>
<dbReference type="InterPro" id="IPR036390">
    <property type="entry name" value="WH_DNA-bd_sf"/>
</dbReference>
<evidence type="ECO:0000259" key="1">
    <source>
        <dbReference type="PROSITE" id="PS50995"/>
    </source>
</evidence>
<name>A0A4Q7NBU4_9BURK</name>
<feature type="domain" description="HTH marR-type" evidence="1">
    <location>
        <begin position="32"/>
        <end position="167"/>
    </location>
</feature>
<dbReference type="SUPFAM" id="SSF46785">
    <property type="entry name" value="Winged helix' DNA-binding domain"/>
    <property type="match status" value="1"/>
</dbReference>
<organism evidence="2 3">
    <name type="scientific">Pigmentiphaga kullae</name>
    <dbReference type="NCBI Taxonomy" id="151784"/>
    <lineage>
        <taxon>Bacteria</taxon>
        <taxon>Pseudomonadati</taxon>
        <taxon>Pseudomonadota</taxon>
        <taxon>Betaproteobacteria</taxon>
        <taxon>Burkholderiales</taxon>
        <taxon>Alcaligenaceae</taxon>
        <taxon>Pigmentiphaga</taxon>
    </lineage>
</organism>
<keyword evidence="2" id="KW-0238">DNA-binding</keyword>
<protein>
    <submittedName>
        <fullName evidence="2">DNA-binding MarR family transcriptional regulator</fullName>
    </submittedName>
</protein>
<evidence type="ECO:0000313" key="2">
    <source>
        <dbReference type="EMBL" id="RZS80426.1"/>
    </source>
</evidence>
<dbReference type="AlphaFoldDB" id="A0A4Q7NBU4"/>
<dbReference type="PROSITE" id="PS50995">
    <property type="entry name" value="HTH_MARR_2"/>
    <property type="match status" value="1"/>
</dbReference>
<dbReference type="InterPro" id="IPR000835">
    <property type="entry name" value="HTH_MarR-typ"/>
</dbReference>
<dbReference type="InterPro" id="IPR036388">
    <property type="entry name" value="WH-like_DNA-bd_sf"/>
</dbReference>
<dbReference type="PANTHER" id="PTHR33164">
    <property type="entry name" value="TRANSCRIPTIONAL REGULATOR, MARR FAMILY"/>
    <property type="match status" value="1"/>
</dbReference>
<accession>A0A4Q7NBU4</accession>